<dbReference type="InterPro" id="IPR011990">
    <property type="entry name" value="TPR-like_helical_dom_sf"/>
</dbReference>
<dbReference type="PROSITE" id="PS50293">
    <property type="entry name" value="TPR_REGION"/>
    <property type="match status" value="1"/>
</dbReference>
<evidence type="ECO:0008006" key="4">
    <source>
        <dbReference type="Google" id="ProtNLM"/>
    </source>
</evidence>
<dbReference type="Pfam" id="PF13432">
    <property type="entry name" value="TPR_16"/>
    <property type="match status" value="1"/>
</dbReference>
<keyword evidence="1" id="KW-0802">TPR repeat</keyword>
<dbReference type="SMART" id="SM00028">
    <property type="entry name" value="TPR"/>
    <property type="match status" value="6"/>
</dbReference>
<evidence type="ECO:0000256" key="1">
    <source>
        <dbReference type="PROSITE-ProRule" id="PRU00339"/>
    </source>
</evidence>
<dbReference type="Proteomes" id="UP001319874">
    <property type="component" value="Chromosome 2"/>
</dbReference>
<dbReference type="PANTHER" id="PTHR44809:SF1">
    <property type="entry name" value="PROTEIN O-MANNOSYL-TRANSFERASE TMTC1"/>
    <property type="match status" value="1"/>
</dbReference>
<dbReference type="InterPro" id="IPR019734">
    <property type="entry name" value="TPR_rpt"/>
</dbReference>
<dbReference type="SUPFAM" id="SSF48452">
    <property type="entry name" value="TPR-like"/>
    <property type="match status" value="1"/>
</dbReference>
<dbReference type="Pfam" id="PF13424">
    <property type="entry name" value="TPR_12"/>
    <property type="match status" value="1"/>
</dbReference>
<dbReference type="Gene3D" id="3.40.50.2000">
    <property type="entry name" value="Glycogen Phosphorylase B"/>
    <property type="match status" value="1"/>
</dbReference>
<dbReference type="PANTHER" id="PTHR44809">
    <property type="match status" value="1"/>
</dbReference>
<dbReference type="RefSeq" id="WP_229515180.1">
    <property type="nucleotide sequence ID" value="NZ_AP024956.1"/>
</dbReference>
<dbReference type="PROSITE" id="PS50005">
    <property type="entry name" value="TPR"/>
    <property type="match status" value="3"/>
</dbReference>
<keyword evidence="3" id="KW-1185">Reference proteome</keyword>
<accession>A0ABM7TQK3</accession>
<name>A0ABM7TQK3_9BURK</name>
<dbReference type="EMBL" id="AP024956">
    <property type="protein sequence ID" value="BCZ80660.1"/>
    <property type="molecule type" value="Genomic_DNA"/>
</dbReference>
<protein>
    <recommendedName>
        <fullName evidence="4">Tetratricopeptide repeat protein</fullName>
    </recommendedName>
</protein>
<evidence type="ECO:0000313" key="2">
    <source>
        <dbReference type="EMBL" id="BCZ80660.1"/>
    </source>
</evidence>
<feature type="repeat" description="TPR" evidence="1">
    <location>
        <begin position="111"/>
        <end position="144"/>
    </location>
</feature>
<feature type="repeat" description="TPR" evidence="1">
    <location>
        <begin position="77"/>
        <end position="110"/>
    </location>
</feature>
<proteinExistence type="predicted"/>
<feature type="repeat" description="TPR" evidence="1">
    <location>
        <begin position="213"/>
        <end position="246"/>
    </location>
</feature>
<gene>
    <name evidence="2" type="ORF">PTKU64_43350</name>
</gene>
<evidence type="ECO:0000313" key="3">
    <source>
        <dbReference type="Proteomes" id="UP001319874"/>
    </source>
</evidence>
<dbReference type="SUPFAM" id="SSF53756">
    <property type="entry name" value="UDP-Glycosyltransferase/glycogen phosphorylase"/>
    <property type="match status" value="1"/>
</dbReference>
<reference evidence="2 3" key="1">
    <citation type="journal article" date="2022" name="Front. Microbiol.">
        <title>Identification and characterization of a novel class of self-sufficient cytochrome P450 hydroxylase involved in cyclohexanecarboxylate degradation in Paraburkholderia terrae strain KU-64.</title>
        <authorList>
            <person name="Yamamoto T."/>
            <person name="Hasegawa Y."/>
            <person name="Iwaki H."/>
        </authorList>
    </citation>
    <scope>NUCLEOTIDE SEQUENCE [LARGE SCALE GENOMIC DNA]</scope>
    <source>
        <strain evidence="2 3">KU-64</strain>
    </source>
</reference>
<dbReference type="Gene3D" id="1.25.40.10">
    <property type="entry name" value="Tetratricopeptide repeat domain"/>
    <property type="match status" value="3"/>
</dbReference>
<sequence>MNPSVPALSPAERYQESVSLYSSGRLAEALALLDEMLQHDPAHAQAMQLAAVCLNDLYDAADAKDLKPVVDDTLDLAEAHNDLGGWFYGRKQLTQAEHAYRRALSIKPDLTKAMNNLGLVLRDLGRELEAEASFLHALAIAPDYVMARNNLGVLLWQLKRLPEAEVAYRDVVSRQPGDVSAHNNLGLLLLELNRVPEAEQACRQALALNADVPEAHNNLGNVLWQQGRIAEAIAAYRQALALRPDYVGAKANLALPLLCIGDYLQGWALYESRYHEAVGTRSVFPPPVPYPQWCGEPLNGKSLLVWPEQGFGDGLQFCRYVSMLKARGAGKVSVACQPPLRRLFESLEGVDAVYSLDGETTIPPHDTWCFMLSLPMLFGTTVDTIPASTPYLRAPAALAQHWRSRLPEGGFKVGLVWAGDPRPHDPSSNAIDQRRSLTALSYLPLLRVPGVTFVSLQKGAATRPQIEDLPAGFRPFDPMDDVQDFADTAAIVENLDLVITVDTSMAHLAGALNTPVWILSRYDACWRWFRDRDDSPWYPNARLFRQTSPGDWESVVERVAQALASLREPAVSHGRLTLRAGR</sequence>
<organism evidence="2 3">
    <name type="scientific">Paraburkholderia terrae</name>
    <dbReference type="NCBI Taxonomy" id="311230"/>
    <lineage>
        <taxon>Bacteria</taxon>
        <taxon>Pseudomonadati</taxon>
        <taxon>Pseudomonadota</taxon>
        <taxon>Betaproteobacteria</taxon>
        <taxon>Burkholderiales</taxon>
        <taxon>Burkholderiaceae</taxon>
        <taxon>Paraburkholderia</taxon>
    </lineage>
</organism>
<dbReference type="InterPro" id="IPR052943">
    <property type="entry name" value="TMTC_O-mannosyl-trnsfr"/>
</dbReference>